<comment type="caution">
    <text evidence="6">The sequence shown here is derived from an EMBL/GenBank/DDBJ whole genome shotgun (WGS) entry which is preliminary data.</text>
</comment>
<comment type="catalytic activity">
    <reaction evidence="4 5">
        <text>L-cysteine + L-glutamate + ATP = gamma-L-glutamyl-L-cysteine + ADP + phosphate + H(+)</text>
        <dbReference type="Rhea" id="RHEA:13285"/>
        <dbReference type="ChEBI" id="CHEBI:15378"/>
        <dbReference type="ChEBI" id="CHEBI:29985"/>
        <dbReference type="ChEBI" id="CHEBI:30616"/>
        <dbReference type="ChEBI" id="CHEBI:35235"/>
        <dbReference type="ChEBI" id="CHEBI:43474"/>
        <dbReference type="ChEBI" id="CHEBI:58173"/>
        <dbReference type="ChEBI" id="CHEBI:456216"/>
        <dbReference type="EC" id="6.3.2.2"/>
    </reaction>
</comment>
<protein>
    <recommendedName>
        <fullName evidence="5">Glutamate--cysteine ligase</fullName>
        <ecNumber evidence="5">6.3.2.2</ecNumber>
    </recommendedName>
</protein>
<evidence type="ECO:0000256" key="2">
    <source>
        <dbReference type="ARBA" id="ARBA00022741"/>
    </source>
</evidence>
<dbReference type="Proteomes" id="UP001357733">
    <property type="component" value="Unassembled WGS sequence"/>
</dbReference>
<proteinExistence type="inferred from homology"/>
<dbReference type="AlphaFoldDB" id="A0AAW9MVZ4"/>
<dbReference type="EC" id="6.3.2.2" evidence="5"/>
<organism evidence="6 7">
    <name type="scientific">Citroniella saccharovorans</name>
    <dbReference type="NCBI Taxonomy" id="2053367"/>
    <lineage>
        <taxon>Bacteria</taxon>
        <taxon>Bacillati</taxon>
        <taxon>Bacillota</taxon>
        <taxon>Tissierellia</taxon>
        <taxon>Tissierellales</taxon>
        <taxon>Peptoniphilaceae</taxon>
        <taxon>Citroniella</taxon>
    </lineage>
</organism>
<sequence>MLKLKDLFFILKVEKKKKKDLCIGVEFEHFAIDNESLETKTYHGKDGVGESLEEIGKMDSFMRFENDGYLLGLTADDFEISTEPAGQFEISISKKKSIKDLEKIYLDFMRKYLKVFKDKNQSLVAMGYHPNTSINDFKISPKKRYEFMFNYFKDKGTMAHNMMKGTSSVQVTIDYLNEKDFVNKYKAFTYLSPILYALFDNSYIFEKKPLETYAIRQEIWENTDLARSGVLEEAFLEDFSYEKYAEYILNNNTIFIDDEMGLRSTENKLFKEIFDPEKEGTSDIFHAISIVFPDVRLKRYIEIRMMDAVPYPLNFSIVTLIKALAYKSGNIEKILKEFKGVKFSDLDKARGEIRKKGINAKYYGKTILEWGKFLYDLAENSLDEDEKPYLKEFKKIIDEGKSPREKFKEIYEEKSLKDAVESEKINV</sequence>
<dbReference type="Gene3D" id="3.30.590.20">
    <property type="match status" value="1"/>
</dbReference>
<dbReference type="Pfam" id="PF04107">
    <property type="entry name" value="GCS2"/>
    <property type="match status" value="1"/>
</dbReference>
<dbReference type="InterPro" id="IPR035434">
    <property type="entry name" value="GCL_bact_plant"/>
</dbReference>
<evidence type="ECO:0000313" key="7">
    <source>
        <dbReference type="Proteomes" id="UP001357733"/>
    </source>
</evidence>
<keyword evidence="2 5" id="KW-0547">Nucleotide-binding</keyword>
<dbReference type="GO" id="GO:0006750">
    <property type="term" value="P:glutathione biosynthetic process"/>
    <property type="evidence" value="ECO:0007669"/>
    <property type="project" value="UniProtKB-UniRule"/>
</dbReference>
<reference evidence="6 7" key="1">
    <citation type="submission" date="2024-01" db="EMBL/GenBank/DDBJ databases">
        <title>Complete genome sequence of Citroniella saccharovorans strain M6.X9, isolated from human fecal sample.</title>
        <authorList>
            <person name="Cheng G."/>
            <person name="Westerholm M."/>
            <person name="Schnurer A."/>
        </authorList>
    </citation>
    <scope>NUCLEOTIDE SEQUENCE [LARGE SCALE GENOMIC DNA]</scope>
    <source>
        <strain evidence="6 7">DSM 29873</strain>
    </source>
</reference>
<dbReference type="SUPFAM" id="SSF55931">
    <property type="entry name" value="Glutamine synthetase/guanido kinase"/>
    <property type="match status" value="1"/>
</dbReference>
<keyword evidence="1 5" id="KW-0436">Ligase</keyword>
<keyword evidence="7" id="KW-1185">Reference proteome</keyword>
<dbReference type="InterPro" id="IPR014746">
    <property type="entry name" value="Gln_synth/guanido_kin_cat_dom"/>
</dbReference>
<evidence type="ECO:0000256" key="3">
    <source>
        <dbReference type="ARBA" id="ARBA00022840"/>
    </source>
</evidence>
<dbReference type="PIRSF" id="PIRSF017901">
    <property type="entry name" value="GCL"/>
    <property type="match status" value="1"/>
</dbReference>
<dbReference type="GO" id="GO:0004357">
    <property type="term" value="F:glutamate-cysteine ligase activity"/>
    <property type="evidence" value="ECO:0007669"/>
    <property type="project" value="UniProtKB-UniRule"/>
</dbReference>
<dbReference type="InterPro" id="IPR006336">
    <property type="entry name" value="GCS2"/>
</dbReference>
<evidence type="ECO:0000256" key="1">
    <source>
        <dbReference type="ARBA" id="ARBA00022598"/>
    </source>
</evidence>
<name>A0AAW9MVZ4_9FIRM</name>
<dbReference type="PANTHER" id="PTHR34378">
    <property type="entry name" value="GLUTAMATE--CYSTEINE LIGASE, CHLOROPLASTIC"/>
    <property type="match status" value="1"/>
</dbReference>
<evidence type="ECO:0000313" key="6">
    <source>
        <dbReference type="EMBL" id="MEB3428660.1"/>
    </source>
</evidence>
<keyword evidence="3 5" id="KW-0067">ATP-binding</keyword>
<dbReference type="EMBL" id="JAYKOT010000001">
    <property type="protein sequence ID" value="MEB3428660.1"/>
    <property type="molecule type" value="Genomic_DNA"/>
</dbReference>
<gene>
    <name evidence="6" type="ORF">VLK81_01235</name>
</gene>
<accession>A0AAW9MVZ4</accession>
<evidence type="ECO:0000256" key="4">
    <source>
        <dbReference type="ARBA" id="ARBA00048819"/>
    </source>
</evidence>
<comment type="similarity">
    <text evidence="5">Belongs to the glutamate--cysteine ligase type 2 family. EgtA subfamily.</text>
</comment>
<dbReference type="PANTHER" id="PTHR34378:SF1">
    <property type="entry name" value="GLUTAMATE--CYSTEINE LIGASE, CHLOROPLASTIC"/>
    <property type="match status" value="1"/>
</dbReference>
<comment type="function">
    <text evidence="5">Catalyzes the synthesis of gamma-glutamylcysteine (gamma-GC).</text>
</comment>
<evidence type="ECO:0000256" key="5">
    <source>
        <dbReference type="PIRNR" id="PIRNR017901"/>
    </source>
</evidence>
<dbReference type="GO" id="GO:0005524">
    <property type="term" value="F:ATP binding"/>
    <property type="evidence" value="ECO:0007669"/>
    <property type="project" value="UniProtKB-UniRule"/>
</dbReference>